<dbReference type="SUPFAM" id="SSF48726">
    <property type="entry name" value="Immunoglobulin"/>
    <property type="match status" value="1"/>
</dbReference>
<keyword evidence="4" id="KW-1185">Reference proteome</keyword>
<feature type="domain" description="Ig-like" evidence="2">
    <location>
        <begin position="35"/>
        <end position="120"/>
    </location>
</feature>
<gene>
    <name evidence="3" type="ORF">KOW79_015612</name>
</gene>
<dbReference type="InterPro" id="IPR036179">
    <property type="entry name" value="Ig-like_dom_sf"/>
</dbReference>
<dbReference type="InterPro" id="IPR013783">
    <property type="entry name" value="Ig-like_fold"/>
</dbReference>
<comment type="caution">
    <text evidence="3">The sequence shown here is derived from an EMBL/GenBank/DDBJ whole genome shotgun (WGS) entry which is preliminary data.</text>
</comment>
<name>A0A9D3NI37_9TELE</name>
<accession>A0A9D3NI37</accession>
<evidence type="ECO:0000256" key="1">
    <source>
        <dbReference type="SAM" id="SignalP"/>
    </source>
</evidence>
<dbReference type="PROSITE" id="PS50835">
    <property type="entry name" value="IG_LIKE"/>
    <property type="match status" value="1"/>
</dbReference>
<organism evidence="3 4">
    <name type="scientific">Hemibagrus wyckioides</name>
    <dbReference type="NCBI Taxonomy" id="337641"/>
    <lineage>
        <taxon>Eukaryota</taxon>
        <taxon>Metazoa</taxon>
        <taxon>Chordata</taxon>
        <taxon>Craniata</taxon>
        <taxon>Vertebrata</taxon>
        <taxon>Euteleostomi</taxon>
        <taxon>Actinopterygii</taxon>
        <taxon>Neopterygii</taxon>
        <taxon>Teleostei</taxon>
        <taxon>Ostariophysi</taxon>
        <taxon>Siluriformes</taxon>
        <taxon>Bagridae</taxon>
        <taxon>Hemibagrus</taxon>
    </lineage>
</organism>
<dbReference type="Proteomes" id="UP000824219">
    <property type="component" value="Linkage Group LG18"/>
</dbReference>
<dbReference type="Gene3D" id="2.60.40.10">
    <property type="entry name" value="Immunoglobulins"/>
    <property type="match status" value="1"/>
</dbReference>
<dbReference type="EMBL" id="JAHKSW010000018">
    <property type="protein sequence ID" value="KAG7321197.1"/>
    <property type="molecule type" value="Genomic_DNA"/>
</dbReference>
<keyword evidence="1" id="KW-0732">Signal</keyword>
<evidence type="ECO:0000313" key="4">
    <source>
        <dbReference type="Proteomes" id="UP000824219"/>
    </source>
</evidence>
<feature type="chain" id="PRO_5038811032" description="Ig-like domain-containing protein" evidence="1">
    <location>
        <begin position="29"/>
        <end position="139"/>
    </location>
</feature>
<evidence type="ECO:0000313" key="3">
    <source>
        <dbReference type="EMBL" id="KAG7321197.1"/>
    </source>
</evidence>
<dbReference type="InterPro" id="IPR055139">
    <property type="entry name" value="IL18BP-like_dom"/>
</dbReference>
<feature type="signal peptide" evidence="1">
    <location>
        <begin position="1"/>
        <end position="28"/>
    </location>
</feature>
<dbReference type="AlphaFoldDB" id="A0A9D3NI37"/>
<reference evidence="3 4" key="1">
    <citation type="submission" date="2021-06" db="EMBL/GenBank/DDBJ databases">
        <title>Chromosome-level genome assembly of the red-tail catfish (Hemibagrus wyckioides).</title>
        <authorList>
            <person name="Shao F."/>
        </authorList>
    </citation>
    <scope>NUCLEOTIDE SEQUENCE [LARGE SCALE GENOMIC DNA]</scope>
    <source>
        <strain evidence="3">EC202008001</strain>
        <tissue evidence="3">Blood</tissue>
    </source>
</reference>
<sequence length="139" mass="15761">MIWIHSITESVCVYLSAVMLIHCSPTDACHSIRAPTIDKIAHKRLANGYRLTCKVNPGGLKDETLVYWLADGDFIEKVYKNINVTKTERKSPDGKEFLHTKVVFTDVSQEDFHTVFTCVALSPVGFAKKNVLLKKDRRH</sequence>
<dbReference type="Pfam" id="PF22009">
    <property type="entry name" value="YLDV-IL18BP-like"/>
    <property type="match status" value="1"/>
</dbReference>
<protein>
    <recommendedName>
        <fullName evidence="2">Ig-like domain-containing protein</fullName>
    </recommendedName>
</protein>
<proteinExistence type="predicted"/>
<evidence type="ECO:0000259" key="2">
    <source>
        <dbReference type="PROSITE" id="PS50835"/>
    </source>
</evidence>
<dbReference type="InterPro" id="IPR007110">
    <property type="entry name" value="Ig-like_dom"/>
</dbReference>
<dbReference type="OrthoDB" id="9904367at2759"/>